<dbReference type="InterPro" id="IPR001715">
    <property type="entry name" value="CH_dom"/>
</dbReference>
<evidence type="ECO:0000256" key="3">
    <source>
        <dbReference type="ARBA" id="ARBA00022490"/>
    </source>
</evidence>
<feature type="domain" description="Calponin-homology (CH)" evidence="12">
    <location>
        <begin position="370"/>
        <end position="477"/>
    </location>
</feature>
<gene>
    <name evidence="13" type="ORF">X798_00163</name>
</gene>
<dbReference type="Gene3D" id="1.10.418.10">
    <property type="entry name" value="Calponin-like domain"/>
    <property type="match status" value="2"/>
</dbReference>
<dbReference type="FunFam" id="1.10.418.10:FF:000057">
    <property type="entry name" value="Calmin"/>
    <property type="match status" value="1"/>
</dbReference>
<evidence type="ECO:0000256" key="2">
    <source>
        <dbReference type="ARBA" id="ARBA00022443"/>
    </source>
</evidence>
<keyword evidence="3" id="KW-0963">Cytoplasm</keyword>
<evidence type="ECO:0000256" key="4">
    <source>
        <dbReference type="ARBA" id="ARBA00022553"/>
    </source>
</evidence>
<dbReference type="InterPro" id="IPR002017">
    <property type="entry name" value="Spectrin_repeat"/>
</dbReference>
<dbReference type="EMBL" id="KZ269977">
    <property type="protein sequence ID" value="OZC12532.1"/>
    <property type="molecule type" value="Genomic_DNA"/>
</dbReference>
<dbReference type="Pfam" id="PF21019">
    <property type="entry name" value="Spectrin_3"/>
    <property type="match status" value="1"/>
</dbReference>
<dbReference type="InterPro" id="IPR001589">
    <property type="entry name" value="Actinin_actin-bd_CS"/>
</dbReference>
<dbReference type="GO" id="GO:0030056">
    <property type="term" value="C:hemidesmosome"/>
    <property type="evidence" value="ECO:0007669"/>
    <property type="project" value="TreeGrafter"/>
</dbReference>
<evidence type="ECO:0000313" key="14">
    <source>
        <dbReference type="Proteomes" id="UP000242913"/>
    </source>
</evidence>
<dbReference type="InterPro" id="IPR001452">
    <property type="entry name" value="SH3_domain"/>
</dbReference>
<dbReference type="InterPro" id="IPR043197">
    <property type="entry name" value="Plakin"/>
</dbReference>
<keyword evidence="7" id="KW-0009">Actin-binding</keyword>
<evidence type="ECO:0000256" key="8">
    <source>
        <dbReference type="PROSITE-ProRule" id="PRU00192"/>
    </source>
</evidence>
<evidence type="ECO:0000256" key="6">
    <source>
        <dbReference type="ARBA" id="ARBA00022737"/>
    </source>
</evidence>
<dbReference type="PROSITE" id="PS50002">
    <property type="entry name" value="SH3"/>
    <property type="match status" value="1"/>
</dbReference>
<evidence type="ECO:0008006" key="15">
    <source>
        <dbReference type="Google" id="ProtNLM"/>
    </source>
</evidence>
<feature type="region of interest" description="Disordered" evidence="10">
    <location>
        <begin position="3548"/>
        <end position="3578"/>
    </location>
</feature>
<dbReference type="PANTHER" id="PTHR23169">
    <property type="entry name" value="ENVOPLAKIN"/>
    <property type="match status" value="1"/>
</dbReference>
<dbReference type="PROSITE" id="PS50021">
    <property type="entry name" value="CH"/>
    <property type="match status" value="2"/>
</dbReference>
<dbReference type="Gene3D" id="3.90.1290.10">
    <property type="entry name" value="Plakin repeat"/>
    <property type="match status" value="8"/>
</dbReference>
<dbReference type="OrthoDB" id="2250192at2759"/>
<dbReference type="GO" id="GO:0005874">
    <property type="term" value="C:microtubule"/>
    <property type="evidence" value="ECO:0007669"/>
    <property type="project" value="UniProtKB-KW"/>
</dbReference>
<feature type="compositionally biased region" description="Low complexity" evidence="10">
    <location>
        <begin position="3563"/>
        <end position="3573"/>
    </location>
</feature>
<protein>
    <recommendedName>
        <fullName evidence="15">Calponin-homology (CH) domain-containing protein</fullName>
    </recommendedName>
</protein>
<dbReference type="FunFam" id="1.10.418.10:FF:000048">
    <property type="entry name" value="Short stop, isoform B"/>
    <property type="match status" value="1"/>
</dbReference>
<dbReference type="GO" id="GO:0031122">
    <property type="term" value="P:cytoplasmic microtubule organization"/>
    <property type="evidence" value="ECO:0007669"/>
    <property type="project" value="TreeGrafter"/>
</dbReference>
<dbReference type="GO" id="GO:0003779">
    <property type="term" value="F:actin binding"/>
    <property type="evidence" value="ECO:0007669"/>
    <property type="project" value="UniProtKB-KW"/>
</dbReference>
<name>A0A238C514_9BILA</name>
<dbReference type="SMART" id="SM00250">
    <property type="entry name" value="PLEC"/>
    <property type="match status" value="18"/>
</dbReference>
<feature type="region of interest" description="Disordered" evidence="10">
    <location>
        <begin position="338"/>
        <end position="364"/>
    </location>
</feature>
<dbReference type="SMART" id="SM00150">
    <property type="entry name" value="SPEC"/>
    <property type="match status" value="5"/>
</dbReference>
<evidence type="ECO:0000256" key="10">
    <source>
        <dbReference type="SAM" id="MobiDB-lite"/>
    </source>
</evidence>
<dbReference type="SMART" id="SM00033">
    <property type="entry name" value="CH"/>
    <property type="match status" value="2"/>
</dbReference>
<evidence type="ECO:0000256" key="9">
    <source>
        <dbReference type="SAM" id="Coils"/>
    </source>
</evidence>
<dbReference type="PANTHER" id="PTHR23169:SF23">
    <property type="entry name" value="SHORT STOP, ISOFORM H"/>
    <property type="match status" value="1"/>
</dbReference>
<dbReference type="GO" id="GO:0005198">
    <property type="term" value="F:structural molecule activity"/>
    <property type="evidence" value="ECO:0007669"/>
    <property type="project" value="TreeGrafter"/>
</dbReference>
<dbReference type="CDD" id="cd00176">
    <property type="entry name" value="SPEC"/>
    <property type="match status" value="1"/>
</dbReference>
<keyword evidence="6" id="KW-0677">Repeat</keyword>
<sequence length="3734" mass="427382">MSLSSTPFSHQGYSSDVSSPEYYCFDSNETECLEHYENNLEKYKGICIECRYQLRVDEIPLRFSSSHLFSFGSLFYRDLFYRDLSAELSDERDAIQKKTFTKWVNKHLGKTGLHVEDLFVDLTDGYNLIALLEALSAEKLPRENGYTRFHRIQNVQYCLDFLKKKNIKTVNIRPEDIVEGNPKLTLGLIWTIILNFQVSVIKQRQREASGSQVCYYFIFSYFFKYPSISSLFYVNITYHLVMYKVLRSYSKKAERKHELTRSAGSTTDKVNGYSAVDGSTVHSVSPSYGVGGSTIVEDVRNGQVVPIDRNGRIEAAWPSGQAFSESSSYEAREHFERKVQRVKKTRGERDSNRKSKKSKISEVLSSTDGVSARDALLQWAQDVTRGYPGVNVRNFTNSWRDGLAFNAILHRYRPNLIQWSKIIGENVSARDRLNNAFAAAESEFGVSRLLDAEDVDVDTPDEKSIITYVSSLYNALPHTNELSKYEDVMYEYEREASEWLHWVERATRLMDDRQLPTNLGELRRLEHDMERFKSEDLPPKAREKQRLADHYAELHQLFERTEHLHIPVELSTQSLDRSWQRLLRSLNERFSLIEEQAGVQGSTTDIISRLARGIGITNEKLDHILNRIEDAESRIDTSRPTDLQRLIDGIIDDLIALEAPIGGFFEDVDQLKRLRHPEANDYYQQVYGLEQRRQAYLSRLRTQFVTRLGIRTEQLMRENEQRRESIRRTTFVRVEDCIQWVRSRLGKLSEMEFVEDLEQLESMFEEHKIDNHEIQDFRQSVDECIARQVIFFFFFFFGEAEISAEDTHEYCELLSILESEYQQLRDLSAGRMLDLDTLIAFIRGAQHEIVWINEREDIEVSRNWSDIKQLDLPMLQNYYKQLLHEIELREPRFNDVHNKGAALLNQGHPAIHVIEFYLNAMQRKWDWLLALSKCLEQHLRDALNLNSFMEDANAAEEWMIKQSEMLARKYNKSEFSLEEGEQMLRELDEISELIKKYHSILMTLTERSSQISPLWQRGEQIQRPISVIALADYTDKDITIREGDECILVDNSDLIRWKIRGPSGAEIFVPSVVFRILPPDSRITAYLNRLHTNLEKLRRLWAQKHRMVRYNMVLNTMAQIRNWNLNTFAAMSPEERDAIIKALNDDAHKLLSELEPNDPLAMRLKEELKLTNEHFYDLLNQMNRPKEPEVGAQFDAKIAELLAKLDEAYRNLNDRVMQNIPRSREELERLTIGHKDFEDGLQALDVDVSTVNELFRQIPEPTPSQRANFDHLSGRWEDLWELSRMYVERLKSLEAVLNGLVEVTDIVRRHEIMLNSFDDMPASLDKLRGIHSQLLELNMVLQQQQTIVDALNRNIALLRQHVSRTRQSPNHPDVDRLEDEVQTTTVRWENVCSQVVDRLKTTEHVLQTQIVYRTEYENEIKWLDNVEATINSLRKPEELRPEQYQQQLDQLIAEYSQLQERTEAVENVNREGGQFIREAKGYDNRLMQYMENIINIHGPDIRNSFRRSIPQPKNGAQQVMEELEHLNRRFAQLSSLILERRNIMQILIQNWKRKKQEEDERRRAEEEEKRRQFEAARLKALEDADRLRKQRKDAEDARRAAEEADRLRREREAAEDARRRAEDEARRRMEDARRRAAEDEARRKADEDARRREMEDAERERERRRREEEEYRRRKQAEEDAERERERRRREEEDAERERKRKEDKDRRRREEEEQERRRREDELRRQLEDEARRERERRRLDDERRRAEEERRRRDEDEWRLREKKQKPKMPSLSHGMQQAIVSEGGELEEFEEIQDVPERATIAEHEDEIQMYQEETITKTQFYEMEGILHKQTGEILTFVEAIRQGLLDLHSGGGEFYDIVSGARISLEKAAELGYIDGGFHEVLNTHYGVRHPETGESLSLLEAIQIGLYDPDIRQLRDIETGEILPMYDCIYRGIITLDTQHRLVKMGVLKLPPMSLENAIEQGVVNRETGHFTGKYTRETMPLKDALYNGYIQIGGCRPHTMIAVTLSECLETGLIDGYSGEFVDKHSGEKITLREAVSKQYALLNLHVPEIVKTDENRRITLSEAIVRNVVNTREGNFNDLLKSQNLTLQEAFSKDLIQKPLTLTEINQKDLIDSTNKFIDGGTKNRFTLLEAIAAGLLDPDVRHIVDPDEKDVISIAEALERGLLESDGRIMLQKQQKIFSISEAVSDGLLIKRVRHSIFNVKGIKNTKTGENLTFNEAVNCGVIILQAERIVDLATNQSFLISDCADKDLLDPMLFEFLTTLLGIKNGSKENMTVIRAVAKGFIDPQKGIYVDKRTNRELSPKQAYDEGLLTLKGALQLSSMLNIHPSLVTPVKKIDHKKRIRRPGQTQDTTTDEVKVTLAEAMKQGLIDSRTHRFRQGDTEMSFEEALSQGLIHPSDEWIVPSKSAGAGPTVEEKVTESVTETAQQLAPKFYPDKNIEETVTTVKKVRKTETTALGGPGGVSVYRAVTGSKDSFEVPADGFHILDAERKGYVNLNTGTVSLPNLDRSLTLQEAFQLGILDSRSITLLDPSTGSHIPIVEAMNKKTMDKNGFMKWKGQMVNLQTLINNKVVLVEAEAPVDMGSSKKKVMQFSPSSDAVISFRPIGTATVEETEQSWTFDSSRGELVDHVTGERLTLDAALATGKIDRDDLRVFDTLTAREMSFEEAEKWGVIDEKDHYYLDKRENKRYSLAQAALQHRVFPTGGVPENAADAIHTTYKIQKRSELSKKEALFGGPSEYTEQTLTNALDSDWYDAKSGMFTHPQTQKQMSLKESIIKGLFNPYGTTVLDKRRMRELSLLEAIDENIINDAEGTVLNTETGKFVDLKTAHSQGLLKSKSIPQSLEGALVSGKLDLYTGRLTTPDRGGVKLEDAIATKLIDSHSIVFRDPSTGEELPYNIAVANKIIDPVKGIVHTKNMTEVMTFPQALTSGVLSGSGSKTHAPQKSQPTRLIERKLQLTPYAPEPAASELAERPTIAIMEQRIRGPGRQEMVDLGGGKQVMVKVVRGEGGVEKGEYIDPSSGMKFTIQLHGDPYMTEAKTVVKSTAQVQSIQLEPHAEFVGIDKIRDKRNGRVMSLQDAQRIGIARVDKKGKQMTKTYSVFRSNIQNAVTRGIVDARGEKLSLEDAVRAKLVDLQNLTYLNPKTGDALTLAQAANMGLVDVTLSETLPKGVCHPANGERISVQRAIELGIINPKTGEVKNPFTNEKLAWLDIMKPVYASLTMEGVYDPTKGYGVPILTALIEGLINASTGQYSNIITAETISLKDASNKGLIDAETYKAITEPFLVDYRTKRKLNLIEAVQNKLIDPKNKTIQFDEQIIMPVSRATSEGKIPLFIGEKLKRIDKMTFAEALSKGMIDVAQNRFTDSDSGRQMSINQAIEEGYIDTGNVEALEGSDERNLANILFTEEFDEVSGRIRDKKSGLYLTFKSAVDRDVIDGDSLLHDLESGHTMTVKEALSLEVIDSDGKYIHKRTGIRITLKDAVEKGLIALIASPMQAAQAVAEAVKRRDAEGYRFKLESVDEWKTESGAPRYREEIIIRKLSSPHRSEPGLSRRVRSSSDASRGSRGKSLIDDPQAMADLQHEFLDNLRRRGFDVEEKVIELPEGTSRVSIREAAESGLLDLITGDIVHPASGRRYSIPRAVHMKMMTPDTARRMMETLNISVEELGQTPIIESASVSPSESGIKVYTKTVSWRGQPSELRQSIDPLAPYTTYASSTSSASMRTSDVFP</sequence>
<dbReference type="InterPro" id="IPR035915">
    <property type="entry name" value="Plakin_repeat_sf"/>
</dbReference>
<dbReference type="Proteomes" id="UP000242913">
    <property type="component" value="Unassembled WGS sequence"/>
</dbReference>
<dbReference type="Gene3D" id="1.20.58.60">
    <property type="match status" value="6"/>
</dbReference>
<organism evidence="13 14">
    <name type="scientific">Onchocerca flexuosa</name>
    <dbReference type="NCBI Taxonomy" id="387005"/>
    <lineage>
        <taxon>Eukaryota</taxon>
        <taxon>Metazoa</taxon>
        <taxon>Ecdysozoa</taxon>
        <taxon>Nematoda</taxon>
        <taxon>Chromadorea</taxon>
        <taxon>Rhabditida</taxon>
        <taxon>Spirurina</taxon>
        <taxon>Spiruromorpha</taxon>
        <taxon>Filarioidea</taxon>
        <taxon>Onchocercidae</taxon>
        <taxon>Onchocerca</taxon>
    </lineage>
</organism>
<evidence type="ECO:0000313" key="13">
    <source>
        <dbReference type="EMBL" id="OZC12532.1"/>
    </source>
</evidence>
<feature type="domain" description="SH3" evidence="11">
    <location>
        <begin position="1022"/>
        <end position="1079"/>
    </location>
</feature>
<feature type="region of interest" description="Disordered" evidence="10">
    <location>
        <begin position="1586"/>
        <end position="1735"/>
    </location>
</feature>
<feature type="compositionally biased region" description="Basic and acidic residues" evidence="10">
    <location>
        <begin position="338"/>
        <end position="353"/>
    </location>
</feature>
<evidence type="ECO:0000259" key="11">
    <source>
        <dbReference type="PROSITE" id="PS50002"/>
    </source>
</evidence>
<dbReference type="InterPro" id="IPR001101">
    <property type="entry name" value="Plectin_repeat"/>
</dbReference>
<keyword evidence="5" id="KW-0493">Microtubule</keyword>
<accession>A0A238C514</accession>
<feature type="domain" description="Calponin-homology (CH)" evidence="12">
    <location>
        <begin position="94"/>
        <end position="197"/>
    </location>
</feature>
<keyword evidence="14" id="KW-1185">Reference proteome</keyword>
<dbReference type="GO" id="GO:0005737">
    <property type="term" value="C:cytoplasm"/>
    <property type="evidence" value="ECO:0007669"/>
    <property type="project" value="UniProtKB-SubCell"/>
</dbReference>
<dbReference type="Pfam" id="PF00435">
    <property type="entry name" value="Spectrin"/>
    <property type="match status" value="1"/>
</dbReference>
<dbReference type="InterPro" id="IPR036872">
    <property type="entry name" value="CH_dom_sf"/>
</dbReference>
<dbReference type="GO" id="GO:0045104">
    <property type="term" value="P:intermediate filament cytoskeleton organization"/>
    <property type="evidence" value="ECO:0007669"/>
    <property type="project" value="InterPro"/>
</dbReference>
<dbReference type="GO" id="GO:0042060">
    <property type="term" value="P:wound healing"/>
    <property type="evidence" value="ECO:0007669"/>
    <property type="project" value="TreeGrafter"/>
</dbReference>
<dbReference type="Pfam" id="PF00307">
    <property type="entry name" value="CH"/>
    <property type="match status" value="2"/>
</dbReference>
<dbReference type="InterPro" id="IPR018159">
    <property type="entry name" value="Spectrin/alpha-actinin"/>
</dbReference>
<dbReference type="Pfam" id="PF17902">
    <property type="entry name" value="SH3_10"/>
    <property type="match status" value="1"/>
</dbReference>
<dbReference type="SUPFAM" id="SSF46966">
    <property type="entry name" value="Spectrin repeat"/>
    <property type="match status" value="6"/>
</dbReference>
<feature type="coiled-coil region" evidence="9">
    <location>
        <begin position="1441"/>
        <end position="1468"/>
    </location>
</feature>
<dbReference type="GO" id="GO:0005882">
    <property type="term" value="C:intermediate filament"/>
    <property type="evidence" value="ECO:0007669"/>
    <property type="project" value="TreeGrafter"/>
</dbReference>
<dbReference type="SUPFAM" id="SSF75399">
    <property type="entry name" value="Plakin repeat"/>
    <property type="match status" value="8"/>
</dbReference>
<dbReference type="Gene3D" id="2.30.30.40">
    <property type="entry name" value="SH3 Domains"/>
    <property type="match status" value="1"/>
</dbReference>
<dbReference type="GO" id="GO:0016020">
    <property type="term" value="C:membrane"/>
    <property type="evidence" value="ECO:0007669"/>
    <property type="project" value="TreeGrafter"/>
</dbReference>
<dbReference type="SUPFAM" id="SSF47576">
    <property type="entry name" value="Calponin-homology domain, CH-domain"/>
    <property type="match status" value="1"/>
</dbReference>
<proteinExistence type="predicted"/>
<keyword evidence="4" id="KW-0597">Phosphoprotein</keyword>
<evidence type="ECO:0000259" key="12">
    <source>
        <dbReference type="PROSITE" id="PS50021"/>
    </source>
</evidence>
<comment type="subcellular location">
    <subcellularLocation>
        <location evidence="1">Cytoplasm</location>
    </subcellularLocation>
</comment>
<dbReference type="CDD" id="cd21188">
    <property type="entry name" value="CH_PLEC-like_rpt1"/>
    <property type="match status" value="1"/>
</dbReference>
<evidence type="ECO:0000256" key="7">
    <source>
        <dbReference type="ARBA" id="ARBA00023203"/>
    </source>
</evidence>
<dbReference type="InterPro" id="IPR041615">
    <property type="entry name" value="Desmoplakin_SH3"/>
</dbReference>
<dbReference type="PROSITE" id="PS00019">
    <property type="entry name" value="ACTININ_1"/>
    <property type="match status" value="1"/>
</dbReference>
<keyword evidence="2 8" id="KW-0728">SH3 domain</keyword>
<keyword evidence="9" id="KW-0175">Coiled coil</keyword>
<evidence type="ECO:0000256" key="1">
    <source>
        <dbReference type="ARBA" id="ARBA00004496"/>
    </source>
</evidence>
<evidence type="ECO:0000256" key="5">
    <source>
        <dbReference type="ARBA" id="ARBA00022701"/>
    </source>
</evidence>
<reference evidence="13 14" key="1">
    <citation type="submission" date="2015-12" db="EMBL/GenBank/DDBJ databases">
        <title>Draft genome of the nematode, Onchocerca flexuosa.</title>
        <authorList>
            <person name="Mitreva M."/>
        </authorList>
    </citation>
    <scope>NUCLEOTIDE SEQUENCE [LARGE SCALE GENOMIC DNA]</scope>
    <source>
        <strain evidence="13">Red Deer</strain>
    </source>
</reference>